<comment type="similarity">
    <text evidence="1">Belongs to the membrane fusion protein (MFP) (TC 8.A.1) family.</text>
</comment>
<evidence type="ECO:0000256" key="2">
    <source>
        <dbReference type="SAM" id="Coils"/>
    </source>
</evidence>
<dbReference type="PANTHER" id="PTHR30469:SF12">
    <property type="entry name" value="MULTIDRUG RESISTANCE PROTEIN MDTA"/>
    <property type="match status" value="1"/>
</dbReference>
<dbReference type="RefSeq" id="WP_248007247.1">
    <property type="nucleotide sequence ID" value="NZ_JAJHVV010000001.1"/>
</dbReference>
<protein>
    <submittedName>
        <fullName evidence="4">Efflux RND transporter periplasmic adaptor subunit</fullName>
    </submittedName>
</protein>
<proteinExistence type="inferred from homology"/>
<dbReference type="Gene3D" id="2.40.50.100">
    <property type="match status" value="1"/>
</dbReference>
<dbReference type="InterPro" id="IPR006143">
    <property type="entry name" value="RND_pump_MFP"/>
</dbReference>
<dbReference type="Pfam" id="PF25973">
    <property type="entry name" value="BSH_CzcB"/>
    <property type="match status" value="1"/>
</dbReference>
<sequence>MNFALIARRAAPLIILGVFFIASQILIASKEEPEQIAIEPTELRIEVLDAAPKEMTFHIDSYGFVEPKYQSKVVSEISGRIVTLSPDLLVGGLVKKGQILANIDPSDYEADLEQAKASLAQAKASLEEELARAEVAKRDWAHVGEGEAPKLGLRVPQVKREQANVKFAQAAVKRAIRNVQRTVIRAPFDGLVSERHASLGEYLTVGAPIADIYDTQQAEVSLPITNSDLAYLPINDDVSLTATLQVRYAGQEFNYPATIKRSERVIDRNSRMFNLIAEIDDPYCLEQGRCIQPSLKFGSYVTAKVVANTVEDVVSLPRNLVRNGKAYVVNDELKLEQRNVNIIRQDEAFAYIQSSFVEGEQISVTPINQYSEEQIVTIIGVKENGAQEQQND</sequence>
<dbReference type="AlphaFoldDB" id="A0A9X1XHX1"/>
<name>A0A9X1XHX1_9VIBR</name>
<dbReference type="EMBL" id="JAJHVV010000001">
    <property type="protein sequence ID" value="MCK6262143.1"/>
    <property type="molecule type" value="Genomic_DNA"/>
</dbReference>
<keyword evidence="2" id="KW-0175">Coiled coil</keyword>
<dbReference type="Gene3D" id="1.10.287.470">
    <property type="entry name" value="Helix hairpin bin"/>
    <property type="match status" value="1"/>
</dbReference>
<dbReference type="SUPFAM" id="SSF111369">
    <property type="entry name" value="HlyD-like secretion proteins"/>
    <property type="match status" value="1"/>
</dbReference>
<evidence type="ECO:0000313" key="4">
    <source>
        <dbReference type="EMBL" id="MCK6262143.1"/>
    </source>
</evidence>
<dbReference type="NCBIfam" id="TIGR01730">
    <property type="entry name" value="RND_mfp"/>
    <property type="match status" value="1"/>
</dbReference>
<evidence type="ECO:0000259" key="3">
    <source>
        <dbReference type="Pfam" id="PF25973"/>
    </source>
</evidence>
<organism evidence="4 5">
    <name type="scientific">Vibrio amylolyticus</name>
    <dbReference type="NCBI Taxonomy" id="2847292"/>
    <lineage>
        <taxon>Bacteria</taxon>
        <taxon>Pseudomonadati</taxon>
        <taxon>Pseudomonadota</taxon>
        <taxon>Gammaproteobacteria</taxon>
        <taxon>Vibrionales</taxon>
        <taxon>Vibrionaceae</taxon>
        <taxon>Vibrio</taxon>
    </lineage>
</organism>
<comment type="caution">
    <text evidence="4">The sequence shown here is derived from an EMBL/GenBank/DDBJ whole genome shotgun (WGS) entry which is preliminary data.</text>
</comment>
<evidence type="ECO:0000313" key="5">
    <source>
        <dbReference type="Proteomes" id="UP001139559"/>
    </source>
</evidence>
<accession>A0A9X1XHX1</accession>
<dbReference type="InterPro" id="IPR058647">
    <property type="entry name" value="BSH_CzcB-like"/>
</dbReference>
<feature type="domain" description="CzcB-like barrel-sandwich hybrid" evidence="3">
    <location>
        <begin position="72"/>
        <end position="210"/>
    </location>
</feature>
<keyword evidence="5" id="KW-1185">Reference proteome</keyword>
<dbReference type="GO" id="GO:1990281">
    <property type="term" value="C:efflux pump complex"/>
    <property type="evidence" value="ECO:0007669"/>
    <property type="project" value="TreeGrafter"/>
</dbReference>
<dbReference type="Gene3D" id="2.40.30.170">
    <property type="match status" value="1"/>
</dbReference>
<dbReference type="Gene3D" id="2.40.420.20">
    <property type="match status" value="1"/>
</dbReference>
<feature type="coiled-coil region" evidence="2">
    <location>
        <begin position="109"/>
        <end position="178"/>
    </location>
</feature>
<gene>
    <name evidence="4" type="ORF">KP803_02505</name>
</gene>
<evidence type="ECO:0000256" key="1">
    <source>
        <dbReference type="ARBA" id="ARBA00009477"/>
    </source>
</evidence>
<reference evidence="4" key="1">
    <citation type="submission" date="2021-11" db="EMBL/GenBank/DDBJ databases">
        <title>Vibrio ZSDE26 sp. nov. and Vibrio ZSDZ34 sp. nov., isolated from coastal seawater in Qingdao.</title>
        <authorList>
            <person name="Zhang P."/>
        </authorList>
    </citation>
    <scope>NUCLEOTIDE SEQUENCE</scope>
    <source>
        <strain evidence="4">ZSDE26</strain>
    </source>
</reference>
<dbReference type="PANTHER" id="PTHR30469">
    <property type="entry name" value="MULTIDRUG RESISTANCE PROTEIN MDTA"/>
    <property type="match status" value="1"/>
</dbReference>
<dbReference type="GO" id="GO:0015562">
    <property type="term" value="F:efflux transmembrane transporter activity"/>
    <property type="evidence" value="ECO:0007669"/>
    <property type="project" value="TreeGrafter"/>
</dbReference>
<dbReference type="Proteomes" id="UP001139559">
    <property type="component" value="Unassembled WGS sequence"/>
</dbReference>